<feature type="compositionally biased region" description="Low complexity" evidence="1">
    <location>
        <begin position="88"/>
        <end position="122"/>
    </location>
</feature>
<feature type="domain" description="DUF6291" evidence="2">
    <location>
        <begin position="7"/>
        <end position="83"/>
    </location>
</feature>
<name>A0A858BRK4_9FIRM</name>
<reference evidence="3 4" key="1">
    <citation type="submission" date="2020-02" db="EMBL/GenBank/DDBJ databases">
        <authorList>
            <person name="Kim Y.B."/>
            <person name="Roh S.W."/>
        </authorList>
    </citation>
    <scope>NUCLEOTIDE SEQUENCE [LARGE SCALE GENOMIC DNA]</scope>
    <source>
        <strain evidence="3 4">DSM 103574</strain>
    </source>
</reference>
<proteinExistence type="predicted"/>
<dbReference type="InterPro" id="IPR046258">
    <property type="entry name" value="DUF6291"/>
</dbReference>
<dbReference type="Pfam" id="PF19808">
    <property type="entry name" value="DUF6291"/>
    <property type="match status" value="1"/>
</dbReference>
<evidence type="ECO:0000313" key="3">
    <source>
        <dbReference type="EMBL" id="QIB67819.1"/>
    </source>
</evidence>
<dbReference type="RefSeq" id="WP_163064740.1">
    <property type="nucleotide sequence ID" value="NZ_CP048649.1"/>
</dbReference>
<gene>
    <name evidence="3" type="ORF">Ami103574_00120</name>
</gene>
<feature type="region of interest" description="Disordered" evidence="1">
    <location>
        <begin position="79"/>
        <end position="125"/>
    </location>
</feature>
<organism evidence="3 4">
    <name type="scientific">Aminipila butyrica</name>
    <dbReference type="NCBI Taxonomy" id="433296"/>
    <lineage>
        <taxon>Bacteria</taxon>
        <taxon>Bacillati</taxon>
        <taxon>Bacillota</taxon>
        <taxon>Clostridia</taxon>
        <taxon>Peptostreptococcales</taxon>
        <taxon>Anaerovoracaceae</taxon>
        <taxon>Aminipila</taxon>
    </lineage>
</organism>
<dbReference type="EMBL" id="CP048649">
    <property type="protein sequence ID" value="QIB67819.1"/>
    <property type="molecule type" value="Genomic_DNA"/>
</dbReference>
<evidence type="ECO:0000259" key="2">
    <source>
        <dbReference type="Pfam" id="PF19808"/>
    </source>
</evidence>
<dbReference type="KEGG" id="abut:Ami103574_00120"/>
<accession>A0A858BRK4</accession>
<evidence type="ECO:0000313" key="4">
    <source>
        <dbReference type="Proteomes" id="UP000466848"/>
    </source>
</evidence>
<sequence length="221" mass="25542">MEEKKKSFVLYTTYEEQFKLLSPGEQGSLIMAIFQYVQTDRVPPLDGMAMMAFSFIKANLDRDTEKYQGIVKKRAEAGRKGGIESAKQKQANQANATFAKQNQANQADNDNVNDNDINNNDNKSSKKDIEDFFKQIWQLYPIKKGKASISDTQKKKLYSIGLEEMTRAISRYVKEQEAEKTERKYWKHGSTFLNCGYIDYLDENCEDKPKESTGLRRIEIR</sequence>
<keyword evidence="4" id="KW-1185">Reference proteome</keyword>
<dbReference type="AlphaFoldDB" id="A0A858BRK4"/>
<dbReference type="Proteomes" id="UP000466848">
    <property type="component" value="Chromosome"/>
</dbReference>
<evidence type="ECO:0000256" key="1">
    <source>
        <dbReference type="SAM" id="MobiDB-lite"/>
    </source>
</evidence>
<protein>
    <recommendedName>
        <fullName evidence="2">DUF6291 domain-containing protein</fullName>
    </recommendedName>
</protein>